<gene>
    <name evidence="2" type="ORF">POCULU_LOCUS4165</name>
</gene>
<name>A0A9N9FG09_9GLOM</name>
<dbReference type="OrthoDB" id="423607at2759"/>
<organism evidence="2 3">
    <name type="scientific">Paraglomus occultum</name>
    <dbReference type="NCBI Taxonomy" id="144539"/>
    <lineage>
        <taxon>Eukaryota</taxon>
        <taxon>Fungi</taxon>
        <taxon>Fungi incertae sedis</taxon>
        <taxon>Mucoromycota</taxon>
        <taxon>Glomeromycotina</taxon>
        <taxon>Glomeromycetes</taxon>
        <taxon>Paraglomerales</taxon>
        <taxon>Paraglomeraceae</taxon>
        <taxon>Paraglomus</taxon>
    </lineage>
</organism>
<dbReference type="InterPro" id="IPR057207">
    <property type="entry name" value="FBXL15_LRR"/>
</dbReference>
<dbReference type="GO" id="GO:0019005">
    <property type="term" value="C:SCF ubiquitin ligase complex"/>
    <property type="evidence" value="ECO:0007669"/>
    <property type="project" value="TreeGrafter"/>
</dbReference>
<evidence type="ECO:0000259" key="1">
    <source>
        <dbReference type="Pfam" id="PF25372"/>
    </source>
</evidence>
<keyword evidence="3" id="KW-1185">Reference proteome</keyword>
<dbReference type="InterPro" id="IPR006553">
    <property type="entry name" value="Leu-rich_rpt_Cys-con_subtyp"/>
</dbReference>
<feature type="domain" description="F-box/LRR-repeat protein 15-like leucin rich repeat" evidence="1">
    <location>
        <begin position="429"/>
        <end position="501"/>
    </location>
</feature>
<evidence type="ECO:0000313" key="3">
    <source>
        <dbReference type="Proteomes" id="UP000789572"/>
    </source>
</evidence>
<reference evidence="2" key="1">
    <citation type="submission" date="2021-06" db="EMBL/GenBank/DDBJ databases">
        <authorList>
            <person name="Kallberg Y."/>
            <person name="Tangrot J."/>
            <person name="Rosling A."/>
        </authorList>
    </citation>
    <scope>NUCLEOTIDE SEQUENCE</scope>
    <source>
        <strain evidence="2">IA702</strain>
    </source>
</reference>
<dbReference type="SMART" id="SM00367">
    <property type="entry name" value="LRR_CC"/>
    <property type="match status" value="3"/>
</dbReference>
<proteinExistence type="predicted"/>
<dbReference type="Gene3D" id="3.80.10.10">
    <property type="entry name" value="Ribonuclease Inhibitor"/>
    <property type="match status" value="2"/>
</dbReference>
<sequence length="543" mass="60904">MSGFTSPTPLPVECIHEIIFHLFDEPDALNRCIRTSRLFARLTAPILYKNPWRFFGVEDEEGELRKDDDPRGPLLIRTYMNCLDKPLLEVVMTRAAQTVTCGRAAAAIVSSIPTAISSLLDYIAYTRDINLPIIYRFIEAECLALVPFAGMTNMIQDSFMELSKAFAQRCSNVETFVSCWHVNTEILKTVISRFPNLCRLDLLKYEATDEILDLIAKNCRRLHEFRSMVKACSAASLSSVIEAQEDGHLKEFCIRVTTSPRLLLTRLSAGVIAKITDLRINIVSILDVMNGLNFTNLRSLDLSECLGVIDTTFDTFMFGQMFSEVNLSETKVTEEAIIALAKHCNKNLKKLVMLPCGAADSVEEGIRALAEHCPNLIEFRLDVIRAELRSIIELINACRNMSVLVIGGVDINSEDDILDKVIDAIGTNLGNTLSELDVRDWAVSDEAIVSLARKCTNLTKLTLRYCRYINDGSIRELCKHLPGKLRFLDISKCPDITIETVGVEVLLSVTAIEYVEWRPGSQGYKKNCKGDETVNWWTQLPAL</sequence>
<dbReference type="Pfam" id="PF25372">
    <property type="entry name" value="DUF7885"/>
    <property type="match status" value="1"/>
</dbReference>
<evidence type="ECO:0000313" key="2">
    <source>
        <dbReference type="EMBL" id="CAG8533294.1"/>
    </source>
</evidence>
<dbReference type="PANTHER" id="PTHR13318">
    <property type="entry name" value="PARTNER OF PAIRED, ISOFORM B-RELATED"/>
    <property type="match status" value="1"/>
</dbReference>
<accession>A0A9N9FG09</accession>
<dbReference type="Proteomes" id="UP000789572">
    <property type="component" value="Unassembled WGS sequence"/>
</dbReference>
<dbReference type="InterPro" id="IPR032675">
    <property type="entry name" value="LRR_dom_sf"/>
</dbReference>
<dbReference type="EMBL" id="CAJVPJ010000520">
    <property type="protein sequence ID" value="CAG8533294.1"/>
    <property type="molecule type" value="Genomic_DNA"/>
</dbReference>
<dbReference type="AlphaFoldDB" id="A0A9N9FG09"/>
<protein>
    <submittedName>
        <fullName evidence="2">3823_t:CDS:1</fullName>
    </submittedName>
</protein>
<dbReference type="SUPFAM" id="SSF52047">
    <property type="entry name" value="RNI-like"/>
    <property type="match status" value="1"/>
</dbReference>
<comment type="caution">
    <text evidence="2">The sequence shown here is derived from an EMBL/GenBank/DDBJ whole genome shotgun (WGS) entry which is preliminary data.</text>
</comment>
<dbReference type="GO" id="GO:0031146">
    <property type="term" value="P:SCF-dependent proteasomal ubiquitin-dependent protein catabolic process"/>
    <property type="evidence" value="ECO:0007669"/>
    <property type="project" value="TreeGrafter"/>
</dbReference>